<dbReference type="AlphaFoldDB" id="A0A5N7AN72"/>
<sequence length="157" mass="17442">MIFKKGVYVLVAARFTANAINIDGDPTTTGSIAAEIRVLDVQNPFTSGETSSPITLVVELLCLTAYVVRQLEDSDEVRPDEVRDKPCTSTAIPTIFAWEGEGVWVLEPREGEAWDRCNELPPTTDYDVHLKNLKAFGATWYENARDHPGAAEMLHYV</sequence>
<evidence type="ECO:0000313" key="1">
    <source>
        <dbReference type="EMBL" id="KAE8371285.1"/>
    </source>
</evidence>
<dbReference type="Proteomes" id="UP000326198">
    <property type="component" value="Unassembled WGS sequence"/>
</dbReference>
<reference evidence="1 2" key="1">
    <citation type="submission" date="2019-04" db="EMBL/GenBank/DDBJ databases">
        <title>Friends and foes A comparative genomics studyof 23 Aspergillus species from section Flavi.</title>
        <authorList>
            <consortium name="DOE Joint Genome Institute"/>
            <person name="Kjaerbolling I."/>
            <person name="Vesth T."/>
            <person name="Frisvad J.C."/>
            <person name="Nybo J.L."/>
            <person name="Theobald S."/>
            <person name="Kildgaard S."/>
            <person name="Isbrandt T."/>
            <person name="Kuo A."/>
            <person name="Sato A."/>
            <person name="Lyhne E.K."/>
            <person name="Kogle M.E."/>
            <person name="Wiebenga A."/>
            <person name="Kun R.S."/>
            <person name="Lubbers R.J."/>
            <person name="Makela M.R."/>
            <person name="Barry K."/>
            <person name="Chovatia M."/>
            <person name="Clum A."/>
            <person name="Daum C."/>
            <person name="Haridas S."/>
            <person name="He G."/>
            <person name="LaButti K."/>
            <person name="Lipzen A."/>
            <person name="Mondo S."/>
            <person name="Riley R."/>
            <person name="Salamov A."/>
            <person name="Simmons B.A."/>
            <person name="Magnuson J.K."/>
            <person name="Henrissat B."/>
            <person name="Mortensen U.H."/>
            <person name="Larsen T.O."/>
            <person name="Devries R.P."/>
            <person name="Grigoriev I.V."/>
            <person name="Machida M."/>
            <person name="Baker S.E."/>
            <person name="Andersen M.R."/>
        </authorList>
    </citation>
    <scope>NUCLEOTIDE SEQUENCE [LARGE SCALE GENOMIC DNA]</scope>
    <source>
        <strain evidence="1 2">IBT 29228</strain>
    </source>
</reference>
<gene>
    <name evidence="1" type="ORF">BDV26DRAFT_298934</name>
</gene>
<organism evidence="1 2">
    <name type="scientific">Aspergillus bertholletiae</name>
    <dbReference type="NCBI Taxonomy" id="1226010"/>
    <lineage>
        <taxon>Eukaryota</taxon>
        <taxon>Fungi</taxon>
        <taxon>Dikarya</taxon>
        <taxon>Ascomycota</taxon>
        <taxon>Pezizomycotina</taxon>
        <taxon>Eurotiomycetes</taxon>
        <taxon>Eurotiomycetidae</taxon>
        <taxon>Eurotiales</taxon>
        <taxon>Aspergillaceae</taxon>
        <taxon>Aspergillus</taxon>
        <taxon>Aspergillus subgen. Circumdati</taxon>
    </lineage>
</organism>
<dbReference type="OrthoDB" id="4357838at2759"/>
<dbReference type="EMBL" id="ML736443">
    <property type="protein sequence ID" value="KAE8371285.1"/>
    <property type="molecule type" value="Genomic_DNA"/>
</dbReference>
<keyword evidence="2" id="KW-1185">Reference proteome</keyword>
<name>A0A5N7AN72_9EURO</name>
<evidence type="ECO:0000313" key="2">
    <source>
        <dbReference type="Proteomes" id="UP000326198"/>
    </source>
</evidence>
<protein>
    <submittedName>
        <fullName evidence="1">Uncharacterized protein</fullName>
    </submittedName>
</protein>
<proteinExistence type="predicted"/>
<accession>A0A5N7AN72</accession>